<dbReference type="InterPro" id="IPR014756">
    <property type="entry name" value="Ig_E-set"/>
</dbReference>
<name>A0AAE1KTU6_PETCI</name>
<dbReference type="Proteomes" id="UP001286313">
    <property type="component" value="Unassembled WGS sequence"/>
</dbReference>
<dbReference type="InterPro" id="IPR003172">
    <property type="entry name" value="ML_dom"/>
</dbReference>
<sequence>MVVTSCGSIRVDDKQGFALCNVPQLAQLERVEVRECSRWPCLALAGRKGTYQITFTPRTNEAINNVKSDIHAWVKLPFLAKNQGPIRVPMPRETNQPLCRYLTSGCPVNPGVTTTVKKSVTIPIQARMAQGNVVVEVSVKDDRERVLTCFYAPVVVA</sequence>
<reference evidence="2" key="1">
    <citation type="submission" date="2023-10" db="EMBL/GenBank/DDBJ databases">
        <title>Genome assemblies of two species of porcelain crab, Petrolisthes cinctipes and Petrolisthes manimaculis (Anomura: Porcellanidae).</title>
        <authorList>
            <person name="Angst P."/>
        </authorList>
    </citation>
    <scope>NUCLEOTIDE SEQUENCE</scope>
    <source>
        <strain evidence="2">PB745_01</strain>
        <tissue evidence="2">Gill</tissue>
    </source>
</reference>
<evidence type="ECO:0000259" key="1">
    <source>
        <dbReference type="SMART" id="SM00737"/>
    </source>
</evidence>
<protein>
    <recommendedName>
        <fullName evidence="1">MD-2-related lipid-recognition domain-containing protein</fullName>
    </recommendedName>
</protein>
<keyword evidence="3" id="KW-1185">Reference proteome</keyword>
<proteinExistence type="predicted"/>
<dbReference type="Gene3D" id="2.60.40.770">
    <property type="match status" value="1"/>
</dbReference>
<comment type="caution">
    <text evidence="2">The sequence shown here is derived from an EMBL/GenBank/DDBJ whole genome shotgun (WGS) entry which is preliminary data.</text>
</comment>
<dbReference type="SMART" id="SM00737">
    <property type="entry name" value="ML"/>
    <property type="match status" value="1"/>
</dbReference>
<organism evidence="2 3">
    <name type="scientific">Petrolisthes cinctipes</name>
    <name type="common">Flat porcelain crab</name>
    <dbReference type="NCBI Taxonomy" id="88211"/>
    <lineage>
        <taxon>Eukaryota</taxon>
        <taxon>Metazoa</taxon>
        <taxon>Ecdysozoa</taxon>
        <taxon>Arthropoda</taxon>
        <taxon>Crustacea</taxon>
        <taxon>Multicrustacea</taxon>
        <taxon>Malacostraca</taxon>
        <taxon>Eumalacostraca</taxon>
        <taxon>Eucarida</taxon>
        <taxon>Decapoda</taxon>
        <taxon>Pleocyemata</taxon>
        <taxon>Anomura</taxon>
        <taxon>Galatheoidea</taxon>
        <taxon>Porcellanidae</taxon>
        <taxon>Petrolisthes</taxon>
    </lineage>
</organism>
<gene>
    <name evidence="2" type="ORF">Pcinc_012155</name>
</gene>
<dbReference type="EMBL" id="JAWQEG010000981">
    <property type="protein sequence ID" value="KAK3883552.1"/>
    <property type="molecule type" value="Genomic_DNA"/>
</dbReference>
<accession>A0AAE1KTU6</accession>
<dbReference type="Pfam" id="PF02221">
    <property type="entry name" value="E1_DerP2_DerF2"/>
    <property type="match status" value="1"/>
</dbReference>
<feature type="domain" description="MD-2-related lipid-recognition" evidence="1">
    <location>
        <begin position="17"/>
        <end position="154"/>
    </location>
</feature>
<evidence type="ECO:0000313" key="3">
    <source>
        <dbReference type="Proteomes" id="UP001286313"/>
    </source>
</evidence>
<dbReference type="AlphaFoldDB" id="A0AAE1KTU6"/>
<dbReference type="SUPFAM" id="SSF81296">
    <property type="entry name" value="E set domains"/>
    <property type="match status" value="1"/>
</dbReference>
<evidence type="ECO:0000313" key="2">
    <source>
        <dbReference type="EMBL" id="KAK3883552.1"/>
    </source>
</evidence>